<dbReference type="HAMAP" id="MF_02096">
    <property type="entry name" value="Nre"/>
    <property type="match status" value="1"/>
</dbReference>
<name>A0A832WS76_9EURY</name>
<evidence type="ECO:0000259" key="3">
    <source>
        <dbReference type="Pfam" id="PF04895"/>
    </source>
</evidence>
<dbReference type="GO" id="GO:0008270">
    <property type="term" value="F:zinc ion binding"/>
    <property type="evidence" value="ECO:0007669"/>
    <property type="project" value="UniProtKB-UniRule"/>
</dbReference>
<dbReference type="GeneID" id="1477343"/>
<dbReference type="Pfam" id="PF04894">
    <property type="entry name" value="Nre_N"/>
    <property type="match status" value="1"/>
</dbReference>
<comment type="caution">
    <text evidence="4">The sequence shown here is derived from an EMBL/GenBank/DDBJ whole genome shotgun (WGS) entry which is preliminary data.</text>
</comment>
<dbReference type="InterPro" id="IPR006978">
    <property type="entry name" value="Nre_N"/>
</dbReference>
<evidence type="ECO:0000313" key="4">
    <source>
        <dbReference type="EMBL" id="HII70821.1"/>
    </source>
</evidence>
<dbReference type="Pfam" id="PF04895">
    <property type="entry name" value="Nre_C"/>
    <property type="match status" value="1"/>
</dbReference>
<keyword evidence="1" id="KW-0479">Metal-binding</keyword>
<dbReference type="AlphaFoldDB" id="A0A832WS76"/>
<dbReference type="GO" id="GO:0006281">
    <property type="term" value="P:DNA repair"/>
    <property type="evidence" value="ECO:0007669"/>
    <property type="project" value="UniProtKB-UniRule"/>
</dbReference>
<organism evidence="4 5">
    <name type="scientific">Methanopyrus kandleri</name>
    <dbReference type="NCBI Taxonomy" id="2320"/>
    <lineage>
        <taxon>Archaea</taxon>
        <taxon>Methanobacteriati</taxon>
        <taxon>Methanobacteriota</taxon>
        <taxon>Methanomada group</taxon>
        <taxon>Methanopyri</taxon>
        <taxon>Methanopyrales</taxon>
        <taxon>Methanopyraceae</taxon>
        <taxon>Methanopyrus</taxon>
    </lineage>
</organism>
<dbReference type="Proteomes" id="UP000619545">
    <property type="component" value="Unassembled WGS sequence"/>
</dbReference>
<feature type="zinc finger region" description="C4-type" evidence="1">
    <location>
        <begin position="5"/>
        <end position="19"/>
    </location>
</feature>
<dbReference type="PANTHER" id="PTHR38136">
    <property type="entry name" value="DNA REPAIR PROTEIN"/>
    <property type="match status" value="1"/>
</dbReference>
<keyword evidence="1" id="KW-0234">DNA repair</keyword>
<dbReference type="InterPro" id="IPR006979">
    <property type="entry name" value="Nre_C"/>
</dbReference>
<feature type="domain" description="Archaeal Nre N-terminal" evidence="2">
    <location>
        <begin position="14"/>
        <end position="266"/>
    </location>
</feature>
<comment type="function">
    <text evidence="1">Involved in DNA damage repair.</text>
</comment>
<keyword evidence="1" id="KW-0862">Zinc</keyword>
<dbReference type="RefSeq" id="WP_011018412.1">
    <property type="nucleotide sequence ID" value="NZ_DUJS01000004.1"/>
</dbReference>
<protein>
    <recommendedName>
        <fullName evidence="1">DNA repair protein</fullName>
    </recommendedName>
</protein>
<feature type="domain" description="Archaeal Nre C-terminal" evidence="3">
    <location>
        <begin position="282"/>
        <end position="381"/>
    </location>
</feature>
<sequence length="382" mass="43247">MGGLCPRCRGRGWCGRDRCPFLDALNEVRARLSSRNVDGYTVTAHVSWRGYPRVIAAPGVGEHRTPDEGGVLADLPYEEALKTRALTFRRYRGKRDVRNPPDLSDPEIESSISVRPVESTLQVRRRLSGASRTTPFIGPLVEGELELDGTPKVPRDLERYHEDDVKAEEAVVGLYRRGYDESYIARALSLGLLGRDRRMVPTRWSVAAVDSMVSEHLAREVRDLPVSSEYRVLSGEVFGNEMWVILRPEPLSYELVEAYEPGAPWSDRTRIAVLRDSEVKDCKEPRETGGAYFAARLAALEWCSELGKQHGITVIRIVRKEYSAPLGAWVIREAVRRAEEVFSTDDPREVWEFLREKLDDPVGEAALKVIKRGRQRTLDTFL</sequence>
<evidence type="ECO:0000313" key="5">
    <source>
        <dbReference type="Proteomes" id="UP000619545"/>
    </source>
</evidence>
<comment type="similarity">
    <text evidence="1">Belongs to the Nre family.</text>
</comment>
<dbReference type="PANTHER" id="PTHR38136:SF2">
    <property type="entry name" value="DNA REPAIR PROTEIN"/>
    <property type="match status" value="1"/>
</dbReference>
<comment type="domain">
    <text evidence="1">Contains a predicted C4 metal binding domain at the N-terminus, which could be a zinc finger DNA binding domain.</text>
</comment>
<accession>A0A832WS76</accession>
<keyword evidence="1" id="KW-0863">Zinc-finger</keyword>
<evidence type="ECO:0000256" key="1">
    <source>
        <dbReference type="HAMAP-Rule" id="MF_02096"/>
    </source>
</evidence>
<proteinExistence type="inferred from homology"/>
<evidence type="ECO:0000259" key="2">
    <source>
        <dbReference type="Pfam" id="PF04894"/>
    </source>
</evidence>
<gene>
    <name evidence="4" type="ORF">HA336_06290</name>
</gene>
<keyword evidence="1" id="KW-0227">DNA damage</keyword>
<dbReference type="InterPro" id="IPR033167">
    <property type="entry name" value="Nre"/>
</dbReference>
<dbReference type="EMBL" id="DUJS01000004">
    <property type="protein sequence ID" value="HII70821.1"/>
    <property type="molecule type" value="Genomic_DNA"/>
</dbReference>
<reference evidence="4" key="1">
    <citation type="journal article" date="2020" name="bioRxiv">
        <title>A rank-normalized archaeal taxonomy based on genome phylogeny resolves widespread incomplete and uneven classifications.</title>
        <authorList>
            <person name="Rinke C."/>
            <person name="Chuvochina M."/>
            <person name="Mussig A.J."/>
            <person name="Chaumeil P.-A."/>
            <person name="Waite D.W."/>
            <person name="Whitman W.B."/>
            <person name="Parks D.H."/>
            <person name="Hugenholtz P."/>
        </authorList>
    </citation>
    <scope>NUCLEOTIDE SEQUENCE</scope>
    <source>
        <strain evidence="4">UBA8853</strain>
    </source>
</reference>
<dbReference type="OMA" id="PVGVWQI"/>